<sequence>MGDKKKVSDDKPQSETERQFLERTQVSSQIKDVLTKVIENRPLDPIAFIADYFESVGDKSNRLSKSHQQLLLTHHSRPAFEANVRIAYDILSLSKVTRTKYDEVHKTIRGINGSVFMDLLNLLTEGMVPGVKEKLYKKLQCKSHEVIRYDIFRSGIFACFVLQDFLKEAEGLYCTLDLGKTGKADKALCDTALHQLLLSVSTANNTGELSALEAGYNLGPDKLYTALNQALSVTTEKGTISCDDFLIAAADAFLLKVNNVN</sequence>
<evidence type="ECO:0000259" key="1">
    <source>
        <dbReference type="Pfam" id="PF24480"/>
    </source>
</evidence>
<dbReference type="Gene3D" id="1.20.890.10">
    <property type="entry name" value="cAMP-dependent protein kinase regulatory subunit, dimerization-anchoring domain"/>
    <property type="match status" value="1"/>
</dbReference>
<protein>
    <recommendedName>
        <fullName evidence="1">Tubulin polyglutamylase complex subunit 1-like C-terminal domain-containing protein</fullName>
    </recommendedName>
</protein>
<evidence type="ECO:0000313" key="2">
    <source>
        <dbReference type="EMBL" id="CAH1788453.1"/>
    </source>
</evidence>
<gene>
    <name evidence="2" type="ORF">OFUS_LOCUS13984</name>
</gene>
<organism evidence="2 3">
    <name type="scientific">Owenia fusiformis</name>
    <name type="common">Polychaete worm</name>
    <dbReference type="NCBI Taxonomy" id="6347"/>
    <lineage>
        <taxon>Eukaryota</taxon>
        <taxon>Metazoa</taxon>
        <taxon>Spiralia</taxon>
        <taxon>Lophotrochozoa</taxon>
        <taxon>Annelida</taxon>
        <taxon>Polychaeta</taxon>
        <taxon>Sedentaria</taxon>
        <taxon>Canalipalpata</taxon>
        <taxon>Sabellida</taxon>
        <taxon>Oweniida</taxon>
        <taxon>Oweniidae</taxon>
        <taxon>Owenia</taxon>
    </lineage>
</organism>
<dbReference type="AlphaFoldDB" id="A0A8J1Y3K8"/>
<dbReference type="Pfam" id="PF24480">
    <property type="entry name" value="TPGS1_C"/>
    <property type="match status" value="1"/>
</dbReference>
<dbReference type="CDD" id="cd22960">
    <property type="entry name" value="DD_TPGS1"/>
    <property type="match status" value="1"/>
</dbReference>
<dbReference type="GO" id="GO:0008017">
    <property type="term" value="F:microtubule binding"/>
    <property type="evidence" value="ECO:0007669"/>
    <property type="project" value="TreeGrafter"/>
</dbReference>
<keyword evidence="3" id="KW-1185">Reference proteome</keyword>
<dbReference type="InterPro" id="IPR047502">
    <property type="entry name" value="DD_TPGS1"/>
</dbReference>
<accession>A0A8J1Y3K8</accession>
<evidence type="ECO:0000313" key="3">
    <source>
        <dbReference type="Proteomes" id="UP000749559"/>
    </source>
</evidence>
<dbReference type="Proteomes" id="UP000749559">
    <property type="component" value="Unassembled WGS sequence"/>
</dbReference>
<dbReference type="OrthoDB" id="64214at2759"/>
<comment type="caution">
    <text evidence="2">The sequence shown here is derived from an EMBL/GenBank/DDBJ whole genome shotgun (WGS) entry which is preliminary data.</text>
</comment>
<feature type="domain" description="Tubulin polyglutamylase complex subunit 1-like C-terminal" evidence="1">
    <location>
        <begin position="58"/>
        <end position="258"/>
    </location>
</feature>
<dbReference type="PANTHER" id="PTHR31932:SF2">
    <property type="entry name" value="TUBULIN POLYGLUTAMYLASE COMPLEX SUBUNIT 1"/>
    <property type="match status" value="1"/>
</dbReference>
<dbReference type="PANTHER" id="PTHR31932">
    <property type="entry name" value="TUBULIN POLYGLUTAMYLASE COMPLEX SUBUNIT 1"/>
    <property type="match status" value="1"/>
</dbReference>
<dbReference type="InterPro" id="IPR039235">
    <property type="entry name" value="TPGS1"/>
</dbReference>
<dbReference type="SUPFAM" id="SSF47391">
    <property type="entry name" value="Dimerization-anchoring domain of cAMP-dependent PK regulatory subunit"/>
    <property type="match status" value="1"/>
</dbReference>
<name>A0A8J1Y3K8_OWEFU</name>
<dbReference type="EMBL" id="CAIIXF020000007">
    <property type="protein sequence ID" value="CAH1788453.1"/>
    <property type="molecule type" value="Genomic_DNA"/>
</dbReference>
<dbReference type="InterPro" id="IPR057632">
    <property type="entry name" value="TPGS1_C"/>
</dbReference>
<reference evidence="2" key="1">
    <citation type="submission" date="2022-03" db="EMBL/GenBank/DDBJ databases">
        <authorList>
            <person name="Martin C."/>
        </authorList>
    </citation>
    <scope>NUCLEOTIDE SEQUENCE</scope>
</reference>
<proteinExistence type="predicted"/>